<dbReference type="InterPro" id="IPR036388">
    <property type="entry name" value="WH-like_DNA-bd_sf"/>
</dbReference>
<dbReference type="GO" id="GO:0003677">
    <property type="term" value="F:DNA binding"/>
    <property type="evidence" value="ECO:0007669"/>
    <property type="project" value="UniProtKB-KW"/>
</dbReference>
<dbReference type="Pfam" id="PF03466">
    <property type="entry name" value="LysR_substrate"/>
    <property type="match status" value="1"/>
</dbReference>
<sequence length="295" mass="32849">MDIRQLRYFMAIAEEGGITRAARVLNIEQPPLSRQLRQMEQELGVTLFDRSGSRLKLTPAGERLRQRAQGLLAQFHETVQEVKELEEGVRGVLSIGSVVSCISLLPPKIEVFRERYPEVTFKIQEGDHYQLGEQLEKRSIDLILARLPFEASGSAEHAVLPLPSDPFVAVIPAPWSGRFSPGRIRMNELADVPFLSLKTEKTTGMHEKVMKECREHGFEPRVIGECSSVAIIIALVAAGIGATVFPASVMASFTLPQIKTLPIADTEVQSGVGILWLTDRYLPKTARRFIQMFAT</sequence>
<evidence type="ECO:0000313" key="8">
    <source>
        <dbReference type="Proteomes" id="UP000006620"/>
    </source>
</evidence>
<dbReference type="PANTHER" id="PTHR30346:SF28">
    <property type="entry name" value="HTH-TYPE TRANSCRIPTIONAL REGULATOR CYNR"/>
    <property type="match status" value="1"/>
</dbReference>
<keyword evidence="4" id="KW-0804">Transcription</keyword>
<dbReference type="PANTHER" id="PTHR30346">
    <property type="entry name" value="TRANSCRIPTIONAL DUAL REGULATOR HCAR-RELATED"/>
    <property type="match status" value="1"/>
</dbReference>
<protein>
    <submittedName>
        <fullName evidence="7">Transcriptional regulator, LysR family protein</fullName>
    </submittedName>
</protein>
<dbReference type="InterPro" id="IPR036390">
    <property type="entry name" value="WH_DNA-bd_sf"/>
</dbReference>
<dbReference type="EMBL" id="CP002869">
    <property type="protein sequence ID" value="AEI41056.1"/>
    <property type="molecule type" value="Genomic_DNA"/>
</dbReference>
<dbReference type="GO" id="GO:0032993">
    <property type="term" value="C:protein-DNA complex"/>
    <property type="evidence" value="ECO:0007669"/>
    <property type="project" value="TreeGrafter"/>
</dbReference>
<reference evidence="8" key="1">
    <citation type="submission" date="2011-06" db="EMBL/GenBank/DDBJ databases">
        <title>Complete genome sequence of Paenibacillus mucilaginosus KNP414.</title>
        <authorList>
            <person name="Wang J."/>
            <person name="Hu S."/>
            <person name="Hu X."/>
            <person name="Zhang B."/>
            <person name="Dong D."/>
            <person name="Zhang S."/>
            <person name="Zhao K."/>
            <person name="Wu D."/>
        </authorList>
    </citation>
    <scope>NUCLEOTIDE SEQUENCE [LARGE SCALE GENOMIC DNA]</scope>
    <source>
        <strain evidence="8">KNP414</strain>
    </source>
</reference>
<organism evidence="7 8">
    <name type="scientific">Paenibacillus mucilaginosus (strain KNP414)</name>
    <dbReference type="NCBI Taxonomy" id="1036673"/>
    <lineage>
        <taxon>Bacteria</taxon>
        <taxon>Bacillati</taxon>
        <taxon>Bacillota</taxon>
        <taxon>Bacilli</taxon>
        <taxon>Bacillales</taxon>
        <taxon>Paenibacillaceae</taxon>
        <taxon>Paenibacillus</taxon>
    </lineage>
</organism>
<dbReference type="SUPFAM" id="SSF53850">
    <property type="entry name" value="Periplasmic binding protein-like II"/>
    <property type="match status" value="1"/>
</dbReference>
<name>F8F871_PAEMK</name>
<evidence type="ECO:0000259" key="6">
    <source>
        <dbReference type="PROSITE" id="PS50931"/>
    </source>
</evidence>
<evidence type="ECO:0000256" key="3">
    <source>
        <dbReference type="ARBA" id="ARBA00023125"/>
    </source>
</evidence>
<evidence type="ECO:0000256" key="2">
    <source>
        <dbReference type="ARBA" id="ARBA00023015"/>
    </source>
</evidence>
<dbReference type="GO" id="GO:0003700">
    <property type="term" value="F:DNA-binding transcription factor activity"/>
    <property type="evidence" value="ECO:0007669"/>
    <property type="project" value="InterPro"/>
</dbReference>
<dbReference type="HOGENOM" id="CLU_039613_6_2_9"/>
<dbReference type="PROSITE" id="PS50931">
    <property type="entry name" value="HTH_LYSR"/>
    <property type="match status" value="1"/>
</dbReference>
<keyword evidence="5" id="KW-0812">Transmembrane</keyword>
<dbReference type="PRINTS" id="PR00039">
    <property type="entry name" value="HTHLYSR"/>
</dbReference>
<reference evidence="7 8" key="2">
    <citation type="journal article" date="2013" name="Genome Announc.">
        <title>Genome Sequence of Growth-Improving Paenibacillus mucilaginosus Strain KNP414.</title>
        <authorList>
            <person name="Lu J.J."/>
            <person name="Wang J.F."/>
            <person name="Hu X.F."/>
        </authorList>
    </citation>
    <scope>NUCLEOTIDE SEQUENCE [LARGE SCALE GENOMIC DNA]</scope>
    <source>
        <strain evidence="7 8">KNP414</strain>
    </source>
</reference>
<dbReference type="SUPFAM" id="SSF46785">
    <property type="entry name" value="Winged helix' DNA-binding domain"/>
    <property type="match status" value="1"/>
</dbReference>
<evidence type="ECO:0000256" key="1">
    <source>
        <dbReference type="ARBA" id="ARBA00009437"/>
    </source>
</evidence>
<dbReference type="KEGG" id="pms:KNP414_02495"/>
<dbReference type="Proteomes" id="UP000006620">
    <property type="component" value="Chromosome"/>
</dbReference>
<keyword evidence="3" id="KW-0238">DNA-binding</keyword>
<evidence type="ECO:0000313" key="7">
    <source>
        <dbReference type="EMBL" id="AEI41056.1"/>
    </source>
</evidence>
<dbReference type="CDD" id="cd05466">
    <property type="entry name" value="PBP2_LTTR_substrate"/>
    <property type="match status" value="1"/>
</dbReference>
<dbReference type="InterPro" id="IPR005119">
    <property type="entry name" value="LysR_subst-bd"/>
</dbReference>
<dbReference type="PATRIC" id="fig|1036673.3.peg.2257"/>
<keyword evidence="5" id="KW-1133">Transmembrane helix</keyword>
<dbReference type="FunFam" id="1.10.10.10:FF:000001">
    <property type="entry name" value="LysR family transcriptional regulator"/>
    <property type="match status" value="1"/>
</dbReference>
<dbReference type="InterPro" id="IPR000847">
    <property type="entry name" value="LysR_HTH_N"/>
</dbReference>
<dbReference type="Gene3D" id="3.40.190.290">
    <property type="match status" value="1"/>
</dbReference>
<accession>F8F871</accession>
<keyword evidence="2" id="KW-0805">Transcription regulation</keyword>
<proteinExistence type="inferred from homology"/>
<dbReference type="Gene3D" id="1.10.10.10">
    <property type="entry name" value="Winged helix-like DNA-binding domain superfamily/Winged helix DNA-binding domain"/>
    <property type="match status" value="1"/>
</dbReference>
<feature type="transmembrane region" description="Helical" evidence="5">
    <location>
        <begin position="229"/>
        <end position="253"/>
    </location>
</feature>
<evidence type="ECO:0000256" key="4">
    <source>
        <dbReference type="ARBA" id="ARBA00023163"/>
    </source>
</evidence>
<dbReference type="AlphaFoldDB" id="F8F871"/>
<dbReference type="Pfam" id="PF00126">
    <property type="entry name" value="HTH_1"/>
    <property type="match status" value="1"/>
</dbReference>
<feature type="domain" description="HTH lysR-type" evidence="6">
    <location>
        <begin position="1"/>
        <end position="58"/>
    </location>
</feature>
<keyword evidence="5" id="KW-0472">Membrane</keyword>
<evidence type="ECO:0000256" key="5">
    <source>
        <dbReference type="SAM" id="Phobius"/>
    </source>
</evidence>
<comment type="similarity">
    <text evidence="1">Belongs to the LysR transcriptional regulatory family.</text>
</comment>
<dbReference type="RefSeq" id="WP_013916217.1">
    <property type="nucleotide sequence ID" value="NC_015690.1"/>
</dbReference>
<gene>
    <name evidence="7" type="ordered locus">KNP414_02495</name>
</gene>